<dbReference type="PROSITE" id="PS51997">
    <property type="entry name" value="UPF1_CH_RICH"/>
    <property type="match status" value="1"/>
</dbReference>
<evidence type="ECO:0000256" key="12">
    <source>
        <dbReference type="ARBA" id="ARBA00048432"/>
    </source>
</evidence>
<keyword evidence="3" id="KW-0963">Cytoplasm</keyword>
<feature type="region of interest" description="CC/SHH/C" evidence="15">
    <location>
        <begin position="103"/>
        <end position="131"/>
    </location>
</feature>
<dbReference type="Proteomes" id="UP000094020">
    <property type="component" value="Chromosome 9"/>
</dbReference>
<evidence type="ECO:0000256" key="15">
    <source>
        <dbReference type="PROSITE-ProRule" id="PRU01341"/>
    </source>
</evidence>
<evidence type="ECO:0000256" key="1">
    <source>
        <dbReference type="ARBA" id="ARBA00004496"/>
    </source>
</evidence>
<proteinExistence type="inferred from homology"/>
<keyword evidence="8" id="KW-0347">Helicase</keyword>
<evidence type="ECO:0000256" key="14">
    <source>
        <dbReference type="ARBA" id="ARBA00055561"/>
    </source>
</evidence>
<dbReference type="GO" id="GO:0008270">
    <property type="term" value="F:zinc ion binding"/>
    <property type="evidence" value="ECO:0007669"/>
    <property type="project" value="UniProtKB-UniRule"/>
</dbReference>
<dbReference type="GO" id="GO:0003678">
    <property type="term" value="F:DNA helicase activity"/>
    <property type="evidence" value="ECO:0007669"/>
    <property type="project" value="UniProtKB-EC"/>
</dbReference>
<evidence type="ECO:0000256" key="7">
    <source>
        <dbReference type="ARBA" id="ARBA00022801"/>
    </source>
</evidence>
<keyword evidence="11" id="KW-0866">Nonsense-mediated mRNA decay</keyword>
<dbReference type="SUPFAM" id="SSF52540">
    <property type="entry name" value="P-loop containing nucleoside triphosphate hydrolases"/>
    <property type="match status" value="1"/>
</dbReference>
<dbReference type="GO" id="GO:0005737">
    <property type="term" value="C:cytoplasm"/>
    <property type="evidence" value="ECO:0007669"/>
    <property type="project" value="UniProtKB-SubCell"/>
</dbReference>
<dbReference type="GO" id="GO:0003724">
    <property type="term" value="F:RNA helicase activity"/>
    <property type="evidence" value="ECO:0007669"/>
    <property type="project" value="UniProtKB-EC"/>
</dbReference>
<comment type="catalytic activity">
    <reaction evidence="12">
        <text>ATP + H2O = ADP + phosphate + H(+)</text>
        <dbReference type="Rhea" id="RHEA:13065"/>
        <dbReference type="ChEBI" id="CHEBI:15377"/>
        <dbReference type="ChEBI" id="CHEBI:15378"/>
        <dbReference type="ChEBI" id="CHEBI:30616"/>
        <dbReference type="ChEBI" id="CHEBI:43474"/>
        <dbReference type="ChEBI" id="CHEBI:456216"/>
        <dbReference type="EC" id="3.6.4.12"/>
    </reaction>
    <physiologicalReaction direction="left-to-right" evidence="12">
        <dbReference type="Rhea" id="RHEA:13066"/>
    </physiologicalReaction>
</comment>
<evidence type="ECO:0000256" key="13">
    <source>
        <dbReference type="ARBA" id="ARBA00049390"/>
    </source>
</evidence>
<dbReference type="CDD" id="cd18039">
    <property type="entry name" value="DEXXQc_UPF1"/>
    <property type="match status" value="1"/>
</dbReference>
<dbReference type="PANTHER" id="PTHR10887">
    <property type="entry name" value="DNA2/NAM7 HELICASE FAMILY"/>
    <property type="match status" value="1"/>
</dbReference>
<name>A0AAJ8L9H6_9TREE</name>
<feature type="region of interest" description="C3H" evidence="15">
    <location>
        <begin position="89"/>
        <end position="121"/>
    </location>
</feature>
<dbReference type="Gene3D" id="2.40.30.230">
    <property type="match status" value="1"/>
</dbReference>
<keyword evidence="6 15" id="KW-0863">Zinc-finger</keyword>
<keyword evidence="7" id="KW-0378">Hydrolase</keyword>
<comment type="subcellular location">
    <subcellularLocation>
        <location evidence="1">Cytoplasm</location>
    </subcellularLocation>
</comment>
<dbReference type="EMBL" id="CP144527">
    <property type="protein sequence ID" value="WWC72644.1"/>
    <property type="molecule type" value="Genomic_DNA"/>
</dbReference>
<evidence type="ECO:0000256" key="2">
    <source>
        <dbReference type="ARBA" id="ARBA00007913"/>
    </source>
</evidence>
<evidence type="ECO:0000256" key="3">
    <source>
        <dbReference type="ARBA" id="ARBA00022490"/>
    </source>
</evidence>
<dbReference type="CDD" id="cd21400">
    <property type="entry name" value="ZBD_UPF1-like"/>
    <property type="match status" value="1"/>
</dbReference>
<accession>A0AAJ8L9H6</accession>
<dbReference type="GO" id="GO:0016787">
    <property type="term" value="F:hydrolase activity"/>
    <property type="evidence" value="ECO:0007669"/>
    <property type="project" value="UniProtKB-KW"/>
</dbReference>
<dbReference type="CDD" id="cd18808">
    <property type="entry name" value="SF1_C_Upf1"/>
    <property type="match status" value="1"/>
</dbReference>
<evidence type="ECO:0000313" key="17">
    <source>
        <dbReference type="EMBL" id="WWC72644.1"/>
    </source>
</evidence>
<evidence type="ECO:0000256" key="11">
    <source>
        <dbReference type="ARBA" id="ARBA00023161"/>
    </source>
</evidence>
<dbReference type="AlphaFoldDB" id="A0AAJ8L9H6"/>
<feature type="domain" description="Upf1" evidence="16">
    <location>
        <begin position="81"/>
        <end position="238"/>
    </location>
</feature>
<dbReference type="CDD" id="cd21407">
    <property type="entry name" value="1B_UPF1-like"/>
    <property type="match status" value="1"/>
</dbReference>
<keyword evidence="5" id="KW-0547">Nucleotide-binding</keyword>
<dbReference type="PANTHER" id="PTHR10887:SF364">
    <property type="entry name" value="REGULATOR OF NONSENSE TRANSCRIPTS 1"/>
    <property type="match status" value="1"/>
</dbReference>
<dbReference type="Pfam" id="PF13086">
    <property type="entry name" value="AAA_11"/>
    <property type="match status" value="1"/>
</dbReference>
<reference evidence="17" key="1">
    <citation type="submission" date="2013-07" db="EMBL/GenBank/DDBJ databases">
        <authorList>
            <consortium name="The Broad Institute Genome Sequencing Platform"/>
            <person name="Cuomo C."/>
            <person name="Litvintseva A."/>
            <person name="Chen Y."/>
            <person name="Heitman J."/>
            <person name="Sun S."/>
            <person name="Springer D."/>
            <person name="Dromer F."/>
            <person name="Young S.K."/>
            <person name="Zeng Q."/>
            <person name="Gargeya S."/>
            <person name="Fitzgerald M."/>
            <person name="Abouelleil A."/>
            <person name="Alvarado L."/>
            <person name="Berlin A.M."/>
            <person name="Chapman S.B."/>
            <person name="Dewar J."/>
            <person name="Goldberg J."/>
            <person name="Griggs A."/>
            <person name="Gujja S."/>
            <person name="Hansen M."/>
            <person name="Howarth C."/>
            <person name="Imamovic A."/>
            <person name="Larimer J."/>
            <person name="McCowan C."/>
            <person name="Murphy C."/>
            <person name="Pearson M."/>
            <person name="Priest M."/>
            <person name="Roberts A."/>
            <person name="Saif S."/>
            <person name="Shea T."/>
            <person name="Sykes S."/>
            <person name="Wortman J."/>
            <person name="Nusbaum C."/>
            <person name="Birren B."/>
        </authorList>
    </citation>
    <scope>NUCLEOTIDE SEQUENCE</scope>
    <source>
        <strain evidence="17">CBS 10737</strain>
    </source>
</reference>
<evidence type="ECO:0000256" key="6">
    <source>
        <dbReference type="ARBA" id="ARBA00022771"/>
    </source>
</evidence>
<dbReference type="InterPro" id="IPR045055">
    <property type="entry name" value="DNA2/NAM7-like"/>
</dbReference>
<evidence type="ECO:0000313" key="18">
    <source>
        <dbReference type="Proteomes" id="UP000094020"/>
    </source>
</evidence>
<dbReference type="Pfam" id="PF09416">
    <property type="entry name" value="UPF1_Zn_bind"/>
    <property type="match status" value="1"/>
</dbReference>
<evidence type="ECO:0000259" key="16">
    <source>
        <dbReference type="PROSITE" id="PS51997"/>
    </source>
</evidence>
<dbReference type="KEGG" id="kpin:30175870"/>
<dbReference type="InterPro" id="IPR041677">
    <property type="entry name" value="DNA2/NAM7_AAA_11"/>
</dbReference>
<dbReference type="Pfam" id="PF04851">
    <property type="entry name" value="ResIII"/>
    <property type="match status" value="1"/>
</dbReference>
<dbReference type="InterPro" id="IPR006935">
    <property type="entry name" value="Helicase/UvrB_N"/>
</dbReference>
<organism evidence="17 18">
    <name type="scientific">Kwoniella pini CBS 10737</name>
    <dbReference type="NCBI Taxonomy" id="1296096"/>
    <lineage>
        <taxon>Eukaryota</taxon>
        <taxon>Fungi</taxon>
        <taxon>Dikarya</taxon>
        <taxon>Basidiomycota</taxon>
        <taxon>Agaricomycotina</taxon>
        <taxon>Tremellomycetes</taxon>
        <taxon>Tremellales</taxon>
        <taxon>Cryptococcaceae</taxon>
        <taxon>Kwoniella</taxon>
    </lineage>
</organism>
<evidence type="ECO:0000256" key="8">
    <source>
        <dbReference type="ARBA" id="ARBA00022806"/>
    </source>
</evidence>
<gene>
    <name evidence="17" type="ORF">I206_106608</name>
</gene>
<dbReference type="InterPro" id="IPR041679">
    <property type="entry name" value="DNA2/NAM7-like_C"/>
</dbReference>
<evidence type="ECO:0000256" key="5">
    <source>
        <dbReference type="ARBA" id="ARBA00022741"/>
    </source>
</evidence>
<comment type="function">
    <text evidence="14">RNA-dependent helicase required for nonsense-mediated decay (NMD) of aberrant mRNAs containing premature stop codons and modulates the expression level of normal mRNAs. Also capable of unwinding double-stranded DNA and translocating on single-stranded DNA.</text>
</comment>
<keyword evidence="9 15" id="KW-0862">Zinc</keyword>
<protein>
    <recommendedName>
        <fullName evidence="16">Upf1 domain-containing protein</fullName>
    </recommendedName>
</protein>
<evidence type="ECO:0000256" key="9">
    <source>
        <dbReference type="ARBA" id="ARBA00022833"/>
    </source>
</evidence>
<keyword evidence="18" id="KW-1185">Reference proteome</keyword>
<sequence length="1091" mass="120070">MEFSNFEGASQYGPQDDDLGSVYSAIPNSVINGNQAPSTINGDLTSHFNDLGISTPTFGHGNQGGGRYGEDEFEDREREMLGAGVEHACSYCGIHNPQCVVKCLHCNKWFCNSRGNTSASHIVNHLVKAKHKEVVLHKESALGDTVPECYNCGSKNVFMLGFIPAKSDTVVVLLCRQPCAALTNSRDINWDTSQWSAIIDDRQFLSWLVKIPSEAEQLRARQISLAQISKLEELWRDNPEAKLEDAEAQSGEEEMQPILLKYEDAYQYQNIFGPLVKIEADYDKRMKESQTENDINVRWDMGLNQKRLAWFSMPKLESGEVRLAVGDELRLKFVGTTSGGIKGMQAFNSKSWGGSSTSEGWEGIGSVIKIPNNVSDEICLELRRNDGVPSDCTHGFSVDFVWKATSFDRMQAAMKTFAIDEKSVSGYIYHKLLGHELEPQVLRTQMPKRFSAPNLPELNHSQMAAVKAVLQKPLSLIQGPPGTGKTVTSASIVYHLAKMNPGQVLVCAPSNVAVDHLCQKIHQSGLKVVRVAAKSREALGSDVAFLSLHSQVANADTHPELQKLIQLRNDQGELSQSDERKYKSLVRACEKDILNAADVICTTCVGAGDPRLAKFKFRTVLIDEATQSAEPECMIPLVMGCKQVVLVGDHQQLGPVIMNKKAARAGLSQSLFERLVILGNRPIRLQVQYRMHPCLSEFPSNMFYEGTLQNGVTAPERLRKNVDFPWPVSDTPMFFHQNLGTEEISSSGTSFLNRTEASNVEKMVTKFFKSGVLPAQIGVITPYEGQRSYIASYMQLHGALKKDLYKEVEVASVDAFQGREKDYIILSCVRSNEHQGIGFLNDPRRLNVALTRAKYGTVILGNPKVLSKHPLWLYLLTHYKEKSCFVEGPLSNLQPSMIQFSRPKKSLAAAMDPFKRRESPAHEYMDKTVGRVPGPAAGRFDPSYYRTHNTMSFVPSDAQSVISQAITNSAFPLFPGGNKPKTYTGYASSVISQQPTDSGLISSNHNGHGNTQSTNVGSGGIGYSQFDRLGGVETNQPSLGVGMGMGKRRGSLISEAASASLYAYGYKGGLNGDHEDDVSSVAPSQAGITEF</sequence>
<dbReference type="GO" id="GO:0005524">
    <property type="term" value="F:ATP binding"/>
    <property type="evidence" value="ECO:0007669"/>
    <property type="project" value="UniProtKB-KW"/>
</dbReference>
<dbReference type="InterPro" id="IPR027417">
    <property type="entry name" value="P-loop_NTPase"/>
</dbReference>
<comment type="catalytic activity">
    <reaction evidence="13">
        <text>ATP + H2O = ADP + phosphate + H(+)</text>
        <dbReference type="Rhea" id="RHEA:13065"/>
        <dbReference type="ChEBI" id="CHEBI:15377"/>
        <dbReference type="ChEBI" id="CHEBI:15378"/>
        <dbReference type="ChEBI" id="CHEBI:30616"/>
        <dbReference type="ChEBI" id="CHEBI:43474"/>
        <dbReference type="ChEBI" id="CHEBI:456216"/>
        <dbReference type="EC" id="3.6.4.13"/>
    </reaction>
    <physiologicalReaction direction="left-to-right" evidence="13">
        <dbReference type="Rhea" id="RHEA:13066"/>
    </physiologicalReaction>
</comment>
<evidence type="ECO:0000256" key="10">
    <source>
        <dbReference type="ARBA" id="ARBA00022840"/>
    </source>
</evidence>
<evidence type="ECO:0000256" key="4">
    <source>
        <dbReference type="ARBA" id="ARBA00022723"/>
    </source>
</evidence>
<reference evidence="17" key="2">
    <citation type="submission" date="2024-02" db="EMBL/GenBank/DDBJ databases">
        <title>Comparative genomics of Cryptococcus and Kwoniella reveals pathogenesis evolution and contrasting modes of karyotype evolution via chromosome fusion or intercentromeric recombination.</title>
        <authorList>
            <person name="Coelho M.A."/>
            <person name="David-Palma M."/>
            <person name="Shea T."/>
            <person name="Bowers K."/>
            <person name="McGinley-Smith S."/>
            <person name="Mohammad A.W."/>
            <person name="Gnirke A."/>
            <person name="Yurkov A.M."/>
            <person name="Nowrousian M."/>
            <person name="Sun S."/>
            <person name="Cuomo C.A."/>
            <person name="Heitman J."/>
        </authorList>
    </citation>
    <scope>NUCLEOTIDE SEQUENCE</scope>
    <source>
        <strain evidence="17">CBS 10737</strain>
    </source>
</reference>
<keyword evidence="10" id="KW-0067">ATP-binding</keyword>
<comment type="similarity">
    <text evidence="2">Belongs to the DNA2/NAM7 helicase family.</text>
</comment>
<dbReference type="Pfam" id="PF18141">
    <property type="entry name" value="UPF1_1B_dom"/>
    <property type="match status" value="1"/>
</dbReference>
<dbReference type="RefSeq" id="XP_070059452.1">
    <property type="nucleotide sequence ID" value="XM_070203351.1"/>
</dbReference>
<dbReference type="GO" id="GO:0003723">
    <property type="term" value="F:RNA binding"/>
    <property type="evidence" value="ECO:0007669"/>
    <property type="project" value="InterPro"/>
</dbReference>
<dbReference type="GO" id="GO:0000184">
    <property type="term" value="P:nuclear-transcribed mRNA catabolic process, nonsense-mediated decay"/>
    <property type="evidence" value="ECO:0007669"/>
    <property type="project" value="UniProtKB-KW"/>
</dbReference>
<dbReference type="Pfam" id="PF13087">
    <property type="entry name" value="AAA_12"/>
    <property type="match status" value="1"/>
</dbReference>
<dbReference type="InterPro" id="IPR018999">
    <property type="entry name" value="UPF1_CH/ZBD"/>
</dbReference>
<dbReference type="Gene3D" id="6.10.140.1240">
    <property type="match status" value="1"/>
</dbReference>
<dbReference type="GeneID" id="30175870"/>
<dbReference type="InterPro" id="IPR040812">
    <property type="entry name" value="UPF1_1B_dom"/>
</dbReference>
<keyword evidence="4 15" id="KW-0479">Metal-binding</keyword>
<dbReference type="Gene3D" id="3.40.50.300">
    <property type="entry name" value="P-loop containing nucleotide triphosphate hydrolases"/>
    <property type="match status" value="2"/>
</dbReference>
<dbReference type="GO" id="GO:0003677">
    <property type="term" value="F:DNA binding"/>
    <property type="evidence" value="ECO:0007669"/>
    <property type="project" value="InterPro"/>
</dbReference>
<dbReference type="InterPro" id="IPR047187">
    <property type="entry name" value="SF1_C_Upf1"/>
</dbReference>
<feature type="region of interest" description="C4" evidence="15">
    <location>
        <begin position="149"/>
        <end position="179"/>
    </location>
</feature>
<dbReference type="FunFam" id="3.40.50.300:FF:000097">
    <property type="entry name" value="Regulator of nonsense transcripts 1"/>
    <property type="match status" value="1"/>
</dbReference>